<dbReference type="Gene3D" id="1.10.10.10">
    <property type="entry name" value="Winged helix-like DNA-binding domain superfamily/Winged helix DNA-binding domain"/>
    <property type="match status" value="1"/>
</dbReference>
<evidence type="ECO:0000256" key="3">
    <source>
        <dbReference type="ARBA" id="ARBA00022614"/>
    </source>
</evidence>
<evidence type="ECO:0000256" key="6">
    <source>
        <dbReference type="ARBA" id="ARBA00022821"/>
    </source>
</evidence>
<dbReference type="SUPFAM" id="SSF52540">
    <property type="entry name" value="P-loop containing nucleoside triphosphate hydrolases"/>
    <property type="match status" value="1"/>
</dbReference>
<evidence type="ECO:0000313" key="14">
    <source>
        <dbReference type="EMBL" id="PHT39132.1"/>
    </source>
</evidence>
<dbReference type="InterPro" id="IPR058922">
    <property type="entry name" value="WHD_DRP"/>
</dbReference>
<feature type="domain" description="Disease resistance protein winged helix" evidence="12">
    <location>
        <begin position="430"/>
        <end position="503"/>
    </location>
</feature>
<dbReference type="PRINTS" id="PR00364">
    <property type="entry name" value="DISEASERSIST"/>
</dbReference>
<dbReference type="OrthoDB" id="1259037at2759"/>
<dbReference type="InterPro" id="IPR044974">
    <property type="entry name" value="Disease_R_plants"/>
</dbReference>
<feature type="coiled-coil region" evidence="10">
    <location>
        <begin position="27"/>
        <end position="76"/>
    </location>
</feature>
<evidence type="ECO:0000259" key="13">
    <source>
        <dbReference type="Pfam" id="PF23598"/>
    </source>
</evidence>
<evidence type="ECO:0000256" key="8">
    <source>
        <dbReference type="ARBA" id="ARBA00023054"/>
    </source>
</evidence>
<keyword evidence="6" id="KW-0611">Plant defense</keyword>
<dbReference type="InterPro" id="IPR036388">
    <property type="entry name" value="WH-like_DNA-bd_sf"/>
</dbReference>
<feature type="domain" description="Disease resistance R13L4/SHOC-2-like LRR" evidence="13">
    <location>
        <begin position="585"/>
        <end position="907"/>
    </location>
</feature>
<dbReference type="InterPro" id="IPR027417">
    <property type="entry name" value="P-loop_NTPase"/>
</dbReference>
<keyword evidence="5" id="KW-0547">Nucleotide-binding</keyword>
<dbReference type="PANTHER" id="PTHR23155">
    <property type="entry name" value="DISEASE RESISTANCE PROTEIN RP"/>
    <property type="match status" value="1"/>
</dbReference>
<dbReference type="GO" id="GO:0016020">
    <property type="term" value="C:membrane"/>
    <property type="evidence" value="ECO:0007669"/>
    <property type="project" value="UniProtKB-SubCell"/>
</dbReference>
<dbReference type="Gene3D" id="1.10.8.430">
    <property type="entry name" value="Helical domain of apoptotic protease-activating factors"/>
    <property type="match status" value="1"/>
</dbReference>
<evidence type="ECO:0000259" key="11">
    <source>
        <dbReference type="Pfam" id="PF00931"/>
    </source>
</evidence>
<keyword evidence="4" id="KW-0677">Repeat</keyword>
<gene>
    <name evidence="14" type="ORF">CQW23_22705</name>
</gene>
<evidence type="ECO:0000256" key="1">
    <source>
        <dbReference type="ARBA" id="ARBA00004170"/>
    </source>
</evidence>
<evidence type="ECO:0000256" key="4">
    <source>
        <dbReference type="ARBA" id="ARBA00022737"/>
    </source>
</evidence>
<comment type="subcellular location">
    <subcellularLocation>
        <location evidence="1">Membrane</location>
        <topology evidence="1">Peripheral membrane protein</topology>
    </subcellularLocation>
</comment>
<dbReference type="GO" id="GO:0051607">
    <property type="term" value="P:defense response to virus"/>
    <property type="evidence" value="ECO:0007669"/>
    <property type="project" value="UniProtKB-ARBA"/>
</dbReference>
<organism evidence="14 15">
    <name type="scientific">Capsicum baccatum</name>
    <name type="common">Peruvian pepper</name>
    <dbReference type="NCBI Taxonomy" id="33114"/>
    <lineage>
        <taxon>Eukaryota</taxon>
        <taxon>Viridiplantae</taxon>
        <taxon>Streptophyta</taxon>
        <taxon>Embryophyta</taxon>
        <taxon>Tracheophyta</taxon>
        <taxon>Spermatophyta</taxon>
        <taxon>Magnoliopsida</taxon>
        <taxon>eudicotyledons</taxon>
        <taxon>Gunneridae</taxon>
        <taxon>Pentapetalae</taxon>
        <taxon>asterids</taxon>
        <taxon>lamiids</taxon>
        <taxon>Solanales</taxon>
        <taxon>Solanaceae</taxon>
        <taxon>Solanoideae</taxon>
        <taxon>Capsiceae</taxon>
        <taxon>Capsicum</taxon>
    </lineage>
</organism>
<proteinExistence type="inferred from homology"/>
<dbReference type="SUPFAM" id="SSF52058">
    <property type="entry name" value="L domain-like"/>
    <property type="match status" value="1"/>
</dbReference>
<dbReference type="Proteomes" id="UP000224567">
    <property type="component" value="Unassembled WGS sequence"/>
</dbReference>
<comment type="caution">
    <text evidence="14">The sequence shown here is derived from an EMBL/GenBank/DDBJ whole genome shotgun (WGS) entry which is preliminary data.</text>
</comment>
<reference evidence="15" key="2">
    <citation type="journal article" date="2017" name="J. Anim. Genet.">
        <title>Multiple reference genome sequences of hot pepper reveal the massive evolution of plant disease resistance genes by retroduplication.</title>
        <authorList>
            <person name="Kim S."/>
            <person name="Park J."/>
            <person name="Yeom S.-I."/>
            <person name="Kim Y.-M."/>
            <person name="Seo E."/>
            <person name="Kim K.-T."/>
            <person name="Kim M.-S."/>
            <person name="Lee J.M."/>
            <person name="Cheong K."/>
            <person name="Shin H.-S."/>
            <person name="Kim S.-B."/>
            <person name="Han K."/>
            <person name="Lee J."/>
            <person name="Park M."/>
            <person name="Lee H.-A."/>
            <person name="Lee H.-Y."/>
            <person name="Lee Y."/>
            <person name="Oh S."/>
            <person name="Lee J.H."/>
            <person name="Choi E."/>
            <person name="Choi E."/>
            <person name="Lee S.E."/>
            <person name="Jeon J."/>
            <person name="Kim H."/>
            <person name="Choi G."/>
            <person name="Song H."/>
            <person name="Lee J."/>
            <person name="Lee S.-C."/>
            <person name="Kwon J.-K."/>
            <person name="Lee H.-Y."/>
            <person name="Koo N."/>
            <person name="Hong Y."/>
            <person name="Kim R.W."/>
            <person name="Kang W.-H."/>
            <person name="Huh J.H."/>
            <person name="Kang B.-C."/>
            <person name="Yang T.-J."/>
            <person name="Lee Y.-H."/>
            <person name="Bennetzen J.L."/>
            <person name="Choi D."/>
        </authorList>
    </citation>
    <scope>NUCLEOTIDE SEQUENCE [LARGE SCALE GENOMIC DNA]</scope>
    <source>
        <strain evidence="15">cv. PBC81</strain>
    </source>
</reference>
<dbReference type="PANTHER" id="PTHR23155:SF1211">
    <property type="entry name" value="OS09G0313500 PROTEIN"/>
    <property type="match status" value="1"/>
</dbReference>
<dbReference type="EMBL" id="MLFT02000009">
    <property type="protein sequence ID" value="PHT39132.1"/>
    <property type="molecule type" value="Genomic_DNA"/>
</dbReference>
<dbReference type="AlphaFoldDB" id="A0A2G2W1M5"/>
<dbReference type="FunFam" id="3.40.50.300:FF:001091">
    <property type="entry name" value="Probable disease resistance protein At1g61300"/>
    <property type="match status" value="1"/>
</dbReference>
<dbReference type="InterPro" id="IPR055414">
    <property type="entry name" value="LRR_R13L4/SHOC2-like"/>
</dbReference>
<dbReference type="GO" id="GO:0098542">
    <property type="term" value="P:defense response to other organism"/>
    <property type="evidence" value="ECO:0007669"/>
    <property type="project" value="TreeGrafter"/>
</dbReference>
<dbReference type="InterPro" id="IPR042197">
    <property type="entry name" value="Apaf_helical"/>
</dbReference>
<keyword evidence="3" id="KW-0433">Leucine-rich repeat</keyword>
<dbReference type="Gene3D" id="3.80.10.10">
    <property type="entry name" value="Ribonuclease Inhibitor"/>
    <property type="match status" value="2"/>
</dbReference>
<dbReference type="InterPro" id="IPR032675">
    <property type="entry name" value="LRR_dom_sf"/>
</dbReference>
<evidence type="ECO:0000256" key="10">
    <source>
        <dbReference type="SAM" id="Coils"/>
    </source>
</evidence>
<dbReference type="GO" id="GO:0005524">
    <property type="term" value="F:ATP binding"/>
    <property type="evidence" value="ECO:0007669"/>
    <property type="project" value="UniProtKB-KW"/>
</dbReference>
<evidence type="ECO:0000256" key="9">
    <source>
        <dbReference type="ARBA" id="ARBA00023136"/>
    </source>
</evidence>
<evidence type="ECO:0000256" key="7">
    <source>
        <dbReference type="ARBA" id="ARBA00022840"/>
    </source>
</evidence>
<dbReference type="Pfam" id="PF23598">
    <property type="entry name" value="LRR_14"/>
    <property type="match status" value="1"/>
</dbReference>
<protein>
    <submittedName>
        <fullName evidence="14">Uncharacterized protein</fullName>
    </submittedName>
</protein>
<keyword evidence="9" id="KW-0472">Membrane</keyword>
<name>A0A2G2W1M5_CAPBA</name>
<dbReference type="Pfam" id="PF23559">
    <property type="entry name" value="WHD_DRP"/>
    <property type="match status" value="1"/>
</dbReference>
<evidence type="ECO:0000256" key="5">
    <source>
        <dbReference type="ARBA" id="ARBA00022741"/>
    </source>
</evidence>
<feature type="domain" description="NB-ARC" evidence="11">
    <location>
        <begin position="183"/>
        <end position="339"/>
    </location>
</feature>
<dbReference type="InterPro" id="IPR002182">
    <property type="entry name" value="NB-ARC"/>
</dbReference>
<sequence length="964" mass="110604">MDLQIYVVVERLNRLQNEETTSEIGFREDLEEATKLLLKLKSKLNKNPKEDDHDAISELVTRIDQVSCEIEDALNEDHRAIIGIISNNCIKIRGLSCLGLSSCSSWRRRREHDPHAAGSIKQKFIQLREYYQEILCHHRDYPILLHKEDQEVNTPVLLKEAIGLDEHLERQVIQQLITINNDDNNNMQVVSLCGIGGVGKTTLARQVFNSSAEISYEFFSIIWVNVSPSFNIRDILVQILRYFTKATDKFASEREDTLAKIITDYVIKGGRCLIILDDVWSAQVLDDLLHRLRILPFHHKAHRVLVTTRKRQVAEYGIPKPFIFTMRGLTENGPWELFMDSYRRHSGGDEVIRADMEEVSRKMVKRCGGHPVAIIKLAQVLAGRESLNEWNTVHQKLMSILNDSVLQQILTPSFDDLPDHLKLCFLYLGLWPEDSVIDVEKLYHFWIVDGLVKLQDMREGGGSLDIAERYLTELEKMGMIEVEEEDVPTVTRLKSCRLHKMMRLLSISKGKEINFSEYLGSDSSPSSSSSSSRKKVRRLSLCLERQEDTASAIDLITKNKHLHSLHILDPHKQQVRKPVKILPFDVEELKLLRLLDFDGVDFGSYDDKLSGDDQKQNTGLVLQGLSKLVHLKYLSFKRCFLDEYLSLPITSNLQILDLRVDDLINEVILPNVLRNMRRMKHLYLPPMFKTHDGEKLRLDGMTELETLENFITKVCNVADLQTMNKLHSIAVKVDGDFPDLQFINQHLKKPSNGQIQLSIDIRNFDCFVDQRHSLIREVLEYSGVRIFSIEGHINELPSRYNISQGLTKIVLIGSELEKDPMQKLFKLPKLRVLVLDDNAFEGTNMVSPASGFTQLRHLELLNLKFLESWTIENNSMPKLSNMKIENCNKLKFPDGLKSLTALKELEIAKMPTKFVHLLRKMDPTQGEDASLVNYEKITFPISHEITRSEDADKAEASSSALQIT</sequence>
<evidence type="ECO:0000313" key="15">
    <source>
        <dbReference type="Proteomes" id="UP000224567"/>
    </source>
</evidence>
<dbReference type="FunFam" id="1.10.10.10:FF:000322">
    <property type="entry name" value="Probable disease resistance protein At1g63360"/>
    <property type="match status" value="1"/>
</dbReference>
<comment type="similarity">
    <text evidence="2">Belongs to the disease resistance NB-LRR family.</text>
</comment>
<evidence type="ECO:0000256" key="2">
    <source>
        <dbReference type="ARBA" id="ARBA00008894"/>
    </source>
</evidence>
<keyword evidence="8 10" id="KW-0175">Coiled coil</keyword>
<evidence type="ECO:0000259" key="12">
    <source>
        <dbReference type="Pfam" id="PF23559"/>
    </source>
</evidence>
<keyword evidence="7" id="KW-0067">ATP-binding</keyword>
<accession>A0A2G2W1M5</accession>
<reference evidence="14 15" key="1">
    <citation type="journal article" date="2017" name="Genome Biol.">
        <title>New reference genome sequences of hot pepper reveal the massive evolution of plant disease-resistance genes by retroduplication.</title>
        <authorList>
            <person name="Kim S."/>
            <person name="Park J."/>
            <person name="Yeom S.I."/>
            <person name="Kim Y.M."/>
            <person name="Seo E."/>
            <person name="Kim K.T."/>
            <person name="Kim M.S."/>
            <person name="Lee J.M."/>
            <person name="Cheong K."/>
            <person name="Shin H.S."/>
            <person name="Kim S.B."/>
            <person name="Han K."/>
            <person name="Lee J."/>
            <person name="Park M."/>
            <person name="Lee H.A."/>
            <person name="Lee H.Y."/>
            <person name="Lee Y."/>
            <person name="Oh S."/>
            <person name="Lee J.H."/>
            <person name="Choi E."/>
            <person name="Choi E."/>
            <person name="Lee S.E."/>
            <person name="Jeon J."/>
            <person name="Kim H."/>
            <person name="Choi G."/>
            <person name="Song H."/>
            <person name="Lee J."/>
            <person name="Lee S.C."/>
            <person name="Kwon J.K."/>
            <person name="Lee H.Y."/>
            <person name="Koo N."/>
            <person name="Hong Y."/>
            <person name="Kim R.W."/>
            <person name="Kang W.H."/>
            <person name="Huh J.H."/>
            <person name="Kang B.C."/>
            <person name="Yang T.J."/>
            <person name="Lee Y.H."/>
            <person name="Bennetzen J.L."/>
            <person name="Choi D."/>
        </authorList>
    </citation>
    <scope>NUCLEOTIDE SEQUENCE [LARGE SCALE GENOMIC DNA]</scope>
    <source>
        <strain evidence="15">cv. PBC81</strain>
    </source>
</reference>
<dbReference type="GO" id="GO:0043531">
    <property type="term" value="F:ADP binding"/>
    <property type="evidence" value="ECO:0007669"/>
    <property type="project" value="InterPro"/>
</dbReference>
<keyword evidence="15" id="KW-1185">Reference proteome</keyword>
<dbReference type="Gene3D" id="3.40.50.300">
    <property type="entry name" value="P-loop containing nucleotide triphosphate hydrolases"/>
    <property type="match status" value="1"/>
</dbReference>
<dbReference type="Pfam" id="PF00931">
    <property type="entry name" value="NB-ARC"/>
    <property type="match status" value="1"/>
</dbReference>